<organism evidence="11 12">
    <name type="scientific">Synchytrium endobioticum</name>
    <dbReference type="NCBI Taxonomy" id="286115"/>
    <lineage>
        <taxon>Eukaryota</taxon>
        <taxon>Fungi</taxon>
        <taxon>Fungi incertae sedis</taxon>
        <taxon>Chytridiomycota</taxon>
        <taxon>Chytridiomycota incertae sedis</taxon>
        <taxon>Chytridiomycetes</taxon>
        <taxon>Synchytriales</taxon>
        <taxon>Synchytriaceae</taxon>
        <taxon>Synchytrium</taxon>
    </lineage>
</organism>
<dbReference type="InterPro" id="IPR027417">
    <property type="entry name" value="P-loop_NTPase"/>
</dbReference>
<dbReference type="GO" id="GO:0051013">
    <property type="term" value="P:microtubule severing"/>
    <property type="evidence" value="ECO:0007669"/>
    <property type="project" value="UniProtKB-UniRule"/>
</dbReference>
<proteinExistence type="inferred from homology"/>
<feature type="domain" description="AAA+ ATPase" evidence="10">
    <location>
        <begin position="374"/>
        <end position="518"/>
    </location>
</feature>
<feature type="binding site" evidence="8">
    <location>
        <begin position="382"/>
        <end position="389"/>
    </location>
    <ligand>
        <name>ATP</name>
        <dbReference type="ChEBI" id="CHEBI:30616"/>
    </ligand>
</feature>
<accession>A0A507D4R4</accession>
<dbReference type="GO" id="GO:0005737">
    <property type="term" value="C:cytoplasm"/>
    <property type="evidence" value="ECO:0007669"/>
    <property type="project" value="UniProtKB-UniRule"/>
</dbReference>
<gene>
    <name evidence="8" type="primary">KATNA1</name>
    <name evidence="11" type="ORF">SeMB42_g03674</name>
</gene>
<keyword evidence="7 8" id="KW-0413">Isomerase</keyword>
<dbReference type="Pfam" id="PF00004">
    <property type="entry name" value="AAA"/>
    <property type="match status" value="1"/>
</dbReference>
<dbReference type="Pfam" id="PF21126">
    <property type="entry name" value="KATNA1_MIT"/>
    <property type="match status" value="1"/>
</dbReference>
<dbReference type="FunFam" id="3.40.50.300:FF:000159">
    <property type="entry name" value="Katanin p60 ATPase-containing subunit A1"/>
    <property type="match status" value="1"/>
</dbReference>
<dbReference type="InterPro" id="IPR041569">
    <property type="entry name" value="AAA_lid_3"/>
</dbReference>
<dbReference type="FunFam" id="1.10.8.60:FF:000025">
    <property type="entry name" value="Katanin p60 ATPase-containing subunit A1"/>
    <property type="match status" value="1"/>
</dbReference>
<dbReference type="Pfam" id="PF17862">
    <property type="entry name" value="AAA_lid_3"/>
    <property type="match status" value="1"/>
</dbReference>
<dbReference type="EC" id="5.6.1.1" evidence="8"/>
<keyword evidence="2 8" id="KW-0963">Cytoplasm</keyword>
<evidence type="ECO:0000256" key="3">
    <source>
        <dbReference type="ARBA" id="ARBA00022701"/>
    </source>
</evidence>
<dbReference type="STRING" id="286115.A0A507D4R4"/>
<dbReference type="Proteomes" id="UP000317494">
    <property type="component" value="Unassembled WGS sequence"/>
</dbReference>
<dbReference type="InterPro" id="IPR003959">
    <property type="entry name" value="ATPase_AAA_core"/>
</dbReference>
<dbReference type="GO" id="GO:0005874">
    <property type="term" value="C:microtubule"/>
    <property type="evidence" value="ECO:0007669"/>
    <property type="project" value="UniProtKB-KW"/>
</dbReference>
<dbReference type="InterPro" id="IPR003960">
    <property type="entry name" value="ATPase_AAA_CS"/>
</dbReference>
<dbReference type="SMART" id="SM00382">
    <property type="entry name" value="AAA"/>
    <property type="match status" value="1"/>
</dbReference>
<keyword evidence="12" id="KW-1185">Reference proteome</keyword>
<dbReference type="GO" id="GO:0008568">
    <property type="term" value="F:microtubule severing ATPase activity"/>
    <property type="evidence" value="ECO:0007669"/>
    <property type="project" value="UniProtKB-EC"/>
</dbReference>
<comment type="caution">
    <text evidence="11">The sequence shown here is derived from an EMBL/GenBank/DDBJ whole genome shotgun (WGS) entry which is preliminary data.</text>
</comment>
<keyword evidence="4 8" id="KW-0547">Nucleotide-binding</keyword>
<dbReference type="PANTHER" id="PTHR23074">
    <property type="entry name" value="AAA DOMAIN-CONTAINING"/>
    <property type="match status" value="1"/>
</dbReference>
<dbReference type="PANTHER" id="PTHR23074:SF19">
    <property type="entry name" value="KATANIN P60 ATPASE-CONTAINING SUBUNIT A1"/>
    <property type="match status" value="1"/>
</dbReference>
<evidence type="ECO:0000313" key="11">
    <source>
        <dbReference type="EMBL" id="TPX46492.1"/>
    </source>
</evidence>
<evidence type="ECO:0000256" key="4">
    <source>
        <dbReference type="ARBA" id="ARBA00022741"/>
    </source>
</evidence>
<dbReference type="VEuPathDB" id="FungiDB:SeMB42_g03674"/>
<dbReference type="InterPro" id="IPR028596">
    <property type="entry name" value="KATNA1"/>
</dbReference>
<evidence type="ECO:0000259" key="10">
    <source>
        <dbReference type="SMART" id="SM00382"/>
    </source>
</evidence>
<evidence type="ECO:0000256" key="8">
    <source>
        <dbReference type="HAMAP-Rule" id="MF_03023"/>
    </source>
</evidence>
<dbReference type="SUPFAM" id="SSF52540">
    <property type="entry name" value="P-loop containing nucleoside triphosphate hydrolases"/>
    <property type="match status" value="1"/>
</dbReference>
<comment type="catalytic activity">
    <reaction evidence="8">
        <text>n ATP + n H2O + a microtubule = n ADP + n phosphate + (n+1) alpha/beta tubulin heterodimers.</text>
        <dbReference type="EC" id="5.6.1.1"/>
    </reaction>
</comment>
<dbReference type="GO" id="GO:0016887">
    <property type="term" value="F:ATP hydrolysis activity"/>
    <property type="evidence" value="ECO:0007669"/>
    <property type="project" value="InterPro"/>
</dbReference>
<evidence type="ECO:0000256" key="5">
    <source>
        <dbReference type="ARBA" id="ARBA00022840"/>
    </source>
</evidence>
<comment type="subcellular location">
    <subcellularLocation>
        <location evidence="1 8">Cytoplasm</location>
        <location evidence="1 8">Cytoskeleton</location>
    </subcellularLocation>
</comment>
<name>A0A507D4R4_9FUNG</name>
<dbReference type="Gene3D" id="3.40.50.300">
    <property type="entry name" value="P-loop containing nucleotide triphosphate hydrolases"/>
    <property type="match status" value="1"/>
</dbReference>
<dbReference type="EMBL" id="QEAN01000134">
    <property type="protein sequence ID" value="TPX46492.1"/>
    <property type="molecule type" value="Genomic_DNA"/>
</dbReference>
<dbReference type="HAMAP" id="MF_03023">
    <property type="entry name" value="Katanin_p60_A1"/>
    <property type="match status" value="1"/>
</dbReference>
<sequence>MHQESPTSVFRDSILPAYDIYHDDISHSARLCCLSVLSPNVPYLTLSARAARRGKHKTRLNIKRPGNLGRIRSSIMSIASLATDLQVCRECALLGNYESAQVYFQSILQTVQLHLKNVATSQDKNRWMSVLRDVQMEADLVKDIQSELSLFKQDKKTILKSSIFDDSNDDDQQLHDPDVWPPPPPRPETKARPAYRKPTPKDDDALPSWAKNQTSTAARKSTTNKPSSAESRKSTSSRTGPSSNILAAVADSKMAKKGTTPPAGQRKSVKKTGSDTDSGTRKSNILGKSGKNNAASSEGEDGDESEAAVNQRPEFDGAGYEKDLVEMMKRDILSITPNTKWSDIAGLREAKQLLEEAIVLPLWMPDFFQGIRRPWRGVLMAGPPGTGKTLLAKAVATECGTTFFNVTSSILTSKWRGDSEKLVRLLFEMARHYAPSTIFIDEIDSLGSSRGEGSEHEASRRVKSEILMQMDGVATATAAAEGEREPIVMVLAATNFPWQIDEALRRRLEKRIYIPLPDIESRRELLRINLSKVPLDPTVDLDELAKMLEGYSGADITNICRDASMMGMRRRIRGLPAEQIKSIAKSELEIPATMEDFTAAKNKIQSSVSANDLKRYEEWMAEYGST</sequence>
<evidence type="ECO:0000256" key="9">
    <source>
        <dbReference type="SAM" id="MobiDB-lite"/>
    </source>
</evidence>
<dbReference type="Gene3D" id="1.20.58.80">
    <property type="entry name" value="Phosphotransferase system, lactose/cellobiose-type IIA subunit"/>
    <property type="match status" value="1"/>
</dbReference>
<dbReference type="Gene3D" id="1.10.8.60">
    <property type="match status" value="1"/>
</dbReference>
<keyword evidence="6 8" id="KW-0206">Cytoskeleton</keyword>
<evidence type="ECO:0000313" key="12">
    <source>
        <dbReference type="Proteomes" id="UP000317494"/>
    </source>
</evidence>
<feature type="region of interest" description="Disordered" evidence="9">
    <location>
        <begin position="163"/>
        <end position="317"/>
    </location>
</feature>
<dbReference type="PROSITE" id="PS00674">
    <property type="entry name" value="AAA"/>
    <property type="match status" value="1"/>
</dbReference>
<dbReference type="AlphaFoldDB" id="A0A507D4R4"/>
<dbReference type="GO" id="GO:0005524">
    <property type="term" value="F:ATP binding"/>
    <property type="evidence" value="ECO:0007669"/>
    <property type="project" value="UniProtKB-KW"/>
</dbReference>
<keyword evidence="5 8" id="KW-0067">ATP-binding</keyword>
<evidence type="ECO:0000256" key="7">
    <source>
        <dbReference type="ARBA" id="ARBA00023235"/>
    </source>
</evidence>
<evidence type="ECO:0000256" key="6">
    <source>
        <dbReference type="ARBA" id="ARBA00023212"/>
    </source>
</evidence>
<dbReference type="GO" id="GO:0008017">
    <property type="term" value="F:microtubule binding"/>
    <property type="evidence" value="ECO:0007669"/>
    <property type="project" value="UniProtKB-UniRule"/>
</dbReference>
<dbReference type="InterPro" id="IPR048611">
    <property type="entry name" value="KATNA1_MIT"/>
</dbReference>
<dbReference type="InterPro" id="IPR050304">
    <property type="entry name" value="MT-severing_AAA_ATPase"/>
</dbReference>
<dbReference type="CDD" id="cd21748">
    <property type="entry name" value="Kp60-NTD"/>
    <property type="match status" value="1"/>
</dbReference>
<dbReference type="Pfam" id="PF09336">
    <property type="entry name" value="Vps4_C"/>
    <property type="match status" value="1"/>
</dbReference>
<reference evidence="11 12" key="1">
    <citation type="journal article" date="2019" name="Sci. Rep.">
        <title>Comparative genomics of chytrid fungi reveal insights into the obligate biotrophic and pathogenic lifestyle of Synchytrium endobioticum.</title>
        <authorList>
            <person name="van de Vossenberg B.T.L.H."/>
            <person name="Warris S."/>
            <person name="Nguyen H.D.T."/>
            <person name="van Gent-Pelzer M.P.E."/>
            <person name="Joly D.L."/>
            <person name="van de Geest H.C."/>
            <person name="Bonants P.J.M."/>
            <person name="Smith D.S."/>
            <person name="Levesque C.A."/>
            <person name="van der Lee T.A.J."/>
        </authorList>
    </citation>
    <scope>NUCLEOTIDE SEQUENCE [LARGE SCALE GENOMIC DNA]</scope>
    <source>
        <strain evidence="11 12">MB42</strain>
    </source>
</reference>
<evidence type="ECO:0000256" key="2">
    <source>
        <dbReference type="ARBA" id="ARBA00022490"/>
    </source>
</evidence>
<keyword evidence="3 8" id="KW-0493">Microtubule</keyword>
<dbReference type="InterPro" id="IPR015415">
    <property type="entry name" value="Spast_Vps4_C"/>
</dbReference>
<comment type="function">
    <text evidence="8">Severs microtubules in an ATP-dependent manner. Microtubule severing may promote rapid reorganization of cellular microtubule arrays.</text>
</comment>
<feature type="compositionally biased region" description="Polar residues" evidence="9">
    <location>
        <begin position="210"/>
        <end position="226"/>
    </location>
</feature>
<protein>
    <recommendedName>
        <fullName evidence="8">Katanin p60 ATPase-containing subunit A1</fullName>
        <shortName evidence="8">Katanin p60 subunit A1</shortName>
        <ecNumber evidence="8">5.6.1.1</ecNumber>
    </recommendedName>
    <alternativeName>
        <fullName evidence="8">p60 katanin</fullName>
    </alternativeName>
</protein>
<dbReference type="InterPro" id="IPR003593">
    <property type="entry name" value="AAA+_ATPase"/>
</dbReference>
<comment type="similarity">
    <text evidence="8">Belongs to the AAA ATPase family. Katanin p60 subunit A1 subfamily.</text>
</comment>
<evidence type="ECO:0000256" key="1">
    <source>
        <dbReference type="ARBA" id="ARBA00004245"/>
    </source>
</evidence>